<dbReference type="EMBL" id="JACIBY010000013">
    <property type="protein sequence ID" value="MBB3841028.1"/>
    <property type="molecule type" value="Genomic_DNA"/>
</dbReference>
<evidence type="ECO:0000313" key="2">
    <source>
        <dbReference type="Proteomes" id="UP000541352"/>
    </source>
</evidence>
<evidence type="ECO:0008006" key="3">
    <source>
        <dbReference type="Google" id="ProtNLM"/>
    </source>
</evidence>
<accession>A0A7W5ZQ60</accession>
<gene>
    <name evidence="1" type="ORF">FHS57_005049</name>
</gene>
<organism evidence="1 2">
    <name type="scientific">Runella defluvii</name>
    <dbReference type="NCBI Taxonomy" id="370973"/>
    <lineage>
        <taxon>Bacteria</taxon>
        <taxon>Pseudomonadati</taxon>
        <taxon>Bacteroidota</taxon>
        <taxon>Cytophagia</taxon>
        <taxon>Cytophagales</taxon>
        <taxon>Spirosomataceae</taxon>
        <taxon>Runella</taxon>
    </lineage>
</organism>
<name>A0A7W5ZQ60_9BACT</name>
<comment type="caution">
    <text evidence="1">The sequence shown here is derived from an EMBL/GenBank/DDBJ whole genome shotgun (WGS) entry which is preliminary data.</text>
</comment>
<proteinExistence type="predicted"/>
<dbReference type="Pfam" id="PF13715">
    <property type="entry name" value="CarbopepD_reg_2"/>
    <property type="match status" value="1"/>
</dbReference>
<sequence length="409" mass="46450">MRGLLSTLCFFLVSSALYAQGGYLLLSGKIIDKISQKPIPHAYIGMMSKGTGTLTNEDGQFFYRFPRIASDSALVVSVFGYQPFQQKASAFQPNQKDVVIELQPAQLRVVDSSYIKSFEARNWVSEALRKIKKNSSPNPYLLTGFYRESLQQNGEYVDIREAVLQAEKDPRPKILVPQKVKALRGRNFASQNRSKVMEGYAFPNGASIVTNSIDISIPEYLDGKNLYDYAYELDDTITTYLDKQVYRILFRPVSASIKAARNGIMYINSSDTAIVRIEYDFTPEGVKDVLKTSASDKMFGKTKRDAKRLYTCISYKPFGGKWYLQDYRMLLDTQFEQKNTQTLGTIKLQFVATDIQKSNGMRIPETDILIDTESFTQQTVPKYDELIWGNFNFVIPSEAMRQIINGLGK</sequence>
<dbReference type="Gene3D" id="2.60.40.1120">
    <property type="entry name" value="Carboxypeptidase-like, regulatory domain"/>
    <property type="match status" value="1"/>
</dbReference>
<dbReference type="AlphaFoldDB" id="A0A7W5ZQ60"/>
<dbReference type="InterPro" id="IPR008969">
    <property type="entry name" value="CarboxyPept-like_regulatory"/>
</dbReference>
<keyword evidence="2" id="KW-1185">Reference proteome</keyword>
<dbReference type="SUPFAM" id="SSF49464">
    <property type="entry name" value="Carboxypeptidase regulatory domain-like"/>
    <property type="match status" value="1"/>
</dbReference>
<protein>
    <recommendedName>
        <fullName evidence="3">Carboxypeptidase-like regulatory domain-containing protein</fullName>
    </recommendedName>
</protein>
<dbReference type="RefSeq" id="WP_221225725.1">
    <property type="nucleotide sequence ID" value="NZ_JACIBY010000013.1"/>
</dbReference>
<reference evidence="1 2" key="1">
    <citation type="submission" date="2020-08" db="EMBL/GenBank/DDBJ databases">
        <title>Genomic Encyclopedia of Type Strains, Phase IV (KMG-IV): sequencing the most valuable type-strain genomes for metagenomic binning, comparative biology and taxonomic classification.</title>
        <authorList>
            <person name="Goeker M."/>
        </authorList>
    </citation>
    <scope>NUCLEOTIDE SEQUENCE [LARGE SCALE GENOMIC DNA]</scope>
    <source>
        <strain evidence="1 2">DSM 17976</strain>
    </source>
</reference>
<evidence type="ECO:0000313" key="1">
    <source>
        <dbReference type="EMBL" id="MBB3841028.1"/>
    </source>
</evidence>
<dbReference type="Proteomes" id="UP000541352">
    <property type="component" value="Unassembled WGS sequence"/>
</dbReference>